<keyword evidence="3" id="KW-1185">Reference proteome</keyword>
<dbReference type="EMBL" id="FUWX01000042">
    <property type="protein sequence ID" value="SKA10934.1"/>
    <property type="molecule type" value="Genomic_DNA"/>
</dbReference>
<evidence type="ECO:0000313" key="2">
    <source>
        <dbReference type="EMBL" id="SKA10934.1"/>
    </source>
</evidence>
<name>A0A1T4R4D7_9FUSO</name>
<gene>
    <name evidence="2" type="ORF">SAMN02745174_02573</name>
</gene>
<feature type="coiled-coil region" evidence="1">
    <location>
        <begin position="9"/>
        <end position="46"/>
    </location>
</feature>
<evidence type="ECO:0000256" key="1">
    <source>
        <dbReference type="SAM" id="Coils"/>
    </source>
</evidence>
<proteinExistence type="predicted"/>
<keyword evidence="1" id="KW-0175">Coiled coil</keyword>
<evidence type="ECO:0000313" key="3">
    <source>
        <dbReference type="Proteomes" id="UP000191153"/>
    </source>
</evidence>
<protein>
    <submittedName>
        <fullName evidence="2">Uncharacterized protein</fullName>
    </submittedName>
</protein>
<accession>A0A1T4R4D7</accession>
<organism evidence="2 3">
    <name type="scientific">Cetobacterium ceti</name>
    <dbReference type="NCBI Taxonomy" id="180163"/>
    <lineage>
        <taxon>Bacteria</taxon>
        <taxon>Fusobacteriati</taxon>
        <taxon>Fusobacteriota</taxon>
        <taxon>Fusobacteriia</taxon>
        <taxon>Fusobacteriales</taxon>
        <taxon>Fusobacteriaceae</taxon>
        <taxon>Cetobacterium</taxon>
    </lineage>
</organism>
<dbReference type="AlphaFoldDB" id="A0A1T4R4D7"/>
<reference evidence="2 3" key="1">
    <citation type="submission" date="2017-02" db="EMBL/GenBank/DDBJ databases">
        <authorList>
            <person name="Peterson S.W."/>
        </authorList>
    </citation>
    <scope>NUCLEOTIDE SEQUENCE [LARGE SCALE GENOMIC DNA]</scope>
    <source>
        <strain evidence="2 3">ATCC 700028</strain>
    </source>
</reference>
<sequence length="92" mass="11475">MELETFNFVKNLEFTEESLQQEKEQLKELKRKTEKEILKLDFLKDMLEQVKNKENEEEFDEIWDIWYDDIVNIFEYGEAIDEIRRKFYDLVQ</sequence>
<dbReference type="RefSeq" id="WP_078694979.1">
    <property type="nucleotide sequence ID" value="NZ_FUWX01000042.1"/>
</dbReference>
<dbReference type="Proteomes" id="UP000191153">
    <property type="component" value="Unassembled WGS sequence"/>
</dbReference>